<dbReference type="GO" id="GO:0004523">
    <property type="term" value="F:RNA-DNA hybrid ribonuclease activity"/>
    <property type="evidence" value="ECO:0007669"/>
    <property type="project" value="InterPro"/>
</dbReference>
<evidence type="ECO:0000259" key="1">
    <source>
        <dbReference type="Pfam" id="PF13456"/>
    </source>
</evidence>
<keyword evidence="3" id="KW-1185">Reference proteome</keyword>
<reference evidence="2" key="1">
    <citation type="submission" date="2023-07" db="EMBL/GenBank/DDBJ databases">
        <title>A chromosome-level genome assembly of Lolium multiflorum.</title>
        <authorList>
            <person name="Chen Y."/>
            <person name="Copetti D."/>
            <person name="Kolliker R."/>
            <person name="Studer B."/>
        </authorList>
    </citation>
    <scope>NUCLEOTIDE SEQUENCE</scope>
    <source>
        <strain evidence="2">02402/16</strain>
        <tissue evidence="2">Leaf</tissue>
    </source>
</reference>
<dbReference type="AlphaFoldDB" id="A0AAD8R747"/>
<dbReference type="InterPro" id="IPR002156">
    <property type="entry name" value="RNaseH_domain"/>
</dbReference>
<dbReference type="InterPro" id="IPR036397">
    <property type="entry name" value="RNaseH_sf"/>
</dbReference>
<evidence type="ECO:0000313" key="3">
    <source>
        <dbReference type="Proteomes" id="UP001231189"/>
    </source>
</evidence>
<feature type="domain" description="RNase H type-1" evidence="1">
    <location>
        <begin position="41"/>
        <end position="163"/>
    </location>
</feature>
<dbReference type="InterPro" id="IPR053151">
    <property type="entry name" value="RNase_H-like"/>
</dbReference>
<comment type="caution">
    <text evidence="2">The sequence shown here is derived from an EMBL/GenBank/DDBJ whole genome shotgun (WGS) entry which is preliminary data.</text>
</comment>
<dbReference type="InterPro" id="IPR044730">
    <property type="entry name" value="RNase_H-like_dom_plant"/>
</dbReference>
<dbReference type="Proteomes" id="UP001231189">
    <property type="component" value="Unassembled WGS sequence"/>
</dbReference>
<dbReference type="Gene3D" id="3.30.420.10">
    <property type="entry name" value="Ribonuclease H-like superfamily/Ribonuclease H"/>
    <property type="match status" value="1"/>
</dbReference>
<dbReference type="SUPFAM" id="SSF53098">
    <property type="entry name" value="Ribonuclease H-like"/>
    <property type="match status" value="1"/>
</dbReference>
<dbReference type="InterPro" id="IPR012337">
    <property type="entry name" value="RNaseH-like_sf"/>
</dbReference>
<dbReference type="GO" id="GO:0003676">
    <property type="term" value="F:nucleic acid binding"/>
    <property type="evidence" value="ECO:0007669"/>
    <property type="project" value="InterPro"/>
</dbReference>
<dbReference type="PANTHER" id="PTHR47723">
    <property type="entry name" value="OS05G0353850 PROTEIN"/>
    <property type="match status" value="1"/>
</dbReference>
<sequence>METLAASLPPATSATFHQPAQPAIVAFVQWRPPRPGFYKLNFDGSVHHDGSGRASIGGVIRDCYGSTMLAFGETTPHAGVGEVEARALIRGLDLALQNGCNRLVVEGDDLTLVRLLRGESEHTRIPWEMYNHIIELLSWFQDVEVQHVYREGNQAADALCHEAYRCSNVWTDILPEEVWLKLEDDRHGVVHPRFRRPGMKG</sequence>
<organism evidence="2 3">
    <name type="scientific">Lolium multiflorum</name>
    <name type="common">Italian ryegrass</name>
    <name type="synonym">Lolium perenne subsp. multiflorum</name>
    <dbReference type="NCBI Taxonomy" id="4521"/>
    <lineage>
        <taxon>Eukaryota</taxon>
        <taxon>Viridiplantae</taxon>
        <taxon>Streptophyta</taxon>
        <taxon>Embryophyta</taxon>
        <taxon>Tracheophyta</taxon>
        <taxon>Spermatophyta</taxon>
        <taxon>Magnoliopsida</taxon>
        <taxon>Liliopsida</taxon>
        <taxon>Poales</taxon>
        <taxon>Poaceae</taxon>
        <taxon>BOP clade</taxon>
        <taxon>Pooideae</taxon>
        <taxon>Poodae</taxon>
        <taxon>Poeae</taxon>
        <taxon>Poeae Chloroplast Group 2 (Poeae type)</taxon>
        <taxon>Loliodinae</taxon>
        <taxon>Loliinae</taxon>
        <taxon>Lolium</taxon>
    </lineage>
</organism>
<proteinExistence type="predicted"/>
<gene>
    <name evidence="2" type="ORF">QYE76_021043</name>
</gene>
<name>A0AAD8R747_LOLMU</name>
<dbReference type="CDD" id="cd06222">
    <property type="entry name" value="RNase_H_like"/>
    <property type="match status" value="1"/>
</dbReference>
<dbReference type="EMBL" id="JAUUTY010000006">
    <property type="protein sequence ID" value="KAK1615526.1"/>
    <property type="molecule type" value="Genomic_DNA"/>
</dbReference>
<accession>A0AAD8R747</accession>
<dbReference type="Pfam" id="PF13456">
    <property type="entry name" value="RVT_3"/>
    <property type="match status" value="1"/>
</dbReference>
<protein>
    <recommendedName>
        <fullName evidence="1">RNase H type-1 domain-containing protein</fullName>
    </recommendedName>
</protein>
<evidence type="ECO:0000313" key="2">
    <source>
        <dbReference type="EMBL" id="KAK1615526.1"/>
    </source>
</evidence>
<dbReference type="PANTHER" id="PTHR47723:SF17">
    <property type="entry name" value="OS05G0353850 PROTEIN"/>
    <property type="match status" value="1"/>
</dbReference>